<feature type="region of interest" description="Disordered" evidence="2">
    <location>
        <begin position="487"/>
        <end position="524"/>
    </location>
</feature>
<dbReference type="InterPro" id="IPR055414">
    <property type="entry name" value="LRR_R13L4/SHOC2-like"/>
</dbReference>
<evidence type="ECO:0000259" key="3">
    <source>
        <dbReference type="Pfam" id="PF23598"/>
    </source>
</evidence>
<feature type="domain" description="Disease resistance R13L4/SHOC-2-like LRR" evidence="3">
    <location>
        <begin position="76"/>
        <end position="470"/>
    </location>
</feature>
<dbReference type="PANTHER" id="PTHR47186:SF22">
    <property type="entry name" value="OS11G0589401 PROTEIN"/>
    <property type="match status" value="1"/>
</dbReference>
<dbReference type="Proteomes" id="UP000324897">
    <property type="component" value="Chromosome 2"/>
</dbReference>
<name>A0A5J9UJL3_9POAL</name>
<comment type="caution">
    <text evidence="4">The sequence shown here is derived from an EMBL/GenBank/DDBJ whole genome shotgun (WGS) entry which is preliminary data.</text>
</comment>
<proteinExistence type="predicted"/>
<evidence type="ECO:0000313" key="5">
    <source>
        <dbReference type="Proteomes" id="UP000324897"/>
    </source>
</evidence>
<dbReference type="AlphaFoldDB" id="A0A5J9UJL3"/>
<keyword evidence="1" id="KW-0677">Repeat</keyword>
<dbReference type="InterPro" id="IPR032675">
    <property type="entry name" value="LRR_dom_sf"/>
</dbReference>
<protein>
    <recommendedName>
        <fullName evidence="3">Disease resistance R13L4/SHOC-2-like LRR domain-containing protein</fullName>
    </recommendedName>
</protein>
<dbReference type="Pfam" id="PF23598">
    <property type="entry name" value="LRR_14"/>
    <property type="match status" value="1"/>
</dbReference>
<dbReference type="PANTHER" id="PTHR47186">
    <property type="entry name" value="LEUCINE-RICH REPEAT-CONTAINING PROTEIN 57"/>
    <property type="match status" value="1"/>
</dbReference>
<dbReference type="Gramene" id="TVU23892">
    <property type="protein sequence ID" value="TVU23892"/>
    <property type="gene ID" value="EJB05_26278"/>
</dbReference>
<accession>A0A5J9UJL3</accession>
<evidence type="ECO:0000313" key="4">
    <source>
        <dbReference type="EMBL" id="TVU23892.1"/>
    </source>
</evidence>
<gene>
    <name evidence="4" type="ORF">EJB05_26278</name>
</gene>
<reference evidence="4 5" key="1">
    <citation type="journal article" date="2019" name="Sci. Rep.">
        <title>A high-quality genome of Eragrostis curvula grass provides insights into Poaceae evolution and supports new strategies to enhance forage quality.</title>
        <authorList>
            <person name="Carballo J."/>
            <person name="Santos B.A.C.M."/>
            <person name="Zappacosta D."/>
            <person name="Garbus I."/>
            <person name="Selva J.P."/>
            <person name="Gallo C.A."/>
            <person name="Diaz A."/>
            <person name="Albertini E."/>
            <person name="Caccamo M."/>
            <person name="Echenique V."/>
        </authorList>
    </citation>
    <scope>NUCLEOTIDE SEQUENCE [LARGE SCALE GENOMIC DNA]</scope>
    <source>
        <strain evidence="5">cv. Victoria</strain>
        <tissue evidence="4">Leaf</tissue>
    </source>
</reference>
<dbReference type="OrthoDB" id="673537at2759"/>
<organism evidence="4 5">
    <name type="scientific">Eragrostis curvula</name>
    <name type="common">weeping love grass</name>
    <dbReference type="NCBI Taxonomy" id="38414"/>
    <lineage>
        <taxon>Eukaryota</taxon>
        <taxon>Viridiplantae</taxon>
        <taxon>Streptophyta</taxon>
        <taxon>Embryophyta</taxon>
        <taxon>Tracheophyta</taxon>
        <taxon>Spermatophyta</taxon>
        <taxon>Magnoliopsida</taxon>
        <taxon>Liliopsida</taxon>
        <taxon>Poales</taxon>
        <taxon>Poaceae</taxon>
        <taxon>PACMAD clade</taxon>
        <taxon>Chloridoideae</taxon>
        <taxon>Eragrostideae</taxon>
        <taxon>Eragrostidinae</taxon>
        <taxon>Eragrostis</taxon>
    </lineage>
</organism>
<dbReference type="SUPFAM" id="SSF52058">
    <property type="entry name" value="L domain-like"/>
    <property type="match status" value="1"/>
</dbReference>
<evidence type="ECO:0000256" key="1">
    <source>
        <dbReference type="ARBA" id="ARBA00022737"/>
    </source>
</evidence>
<evidence type="ECO:0000256" key="2">
    <source>
        <dbReference type="SAM" id="MobiDB-lite"/>
    </source>
</evidence>
<keyword evidence="5" id="KW-1185">Reference proteome</keyword>
<dbReference type="EMBL" id="RWGY01000013">
    <property type="protein sequence ID" value="TVU23892.1"/>
    <property type="molecule type" value="Genomic_DNA"/>
</dbReference>
<dbReference type="Gene3D" id="3.80.10.10">
    <property type="entry name" value="Ribonuclease Inhibitor"/>
    <property type="match status" value="1"/>
</dbReference>
<sequence length="524" mass="58324">MIQAIESEFNGIVYTCRVHDMVLDLICSLSSKENFVTIIDYDRGSVSTLPSSTRRLAQHNITLEHTADASMVGMPQLRSFIISKCDGHKLAPLSSFKHLRVLDMKGCSNVRSSHLVHLGSLLHLRYLGIENTDVKDFPNEIGALKFLQTLNFKETRITQLTPSISRLTQLVCLRGGLYRTVAPSWIGKLSSLEELHVCVDSSDGNASGFLKTLGSLTKLRVLWIGIHIQMDDDMERDFVLSLRKLHKLEDYLFNPIEDVVARTNMWEEEGFVLPQHLRDLDLEEFCFSWLPSCISAASLPYLACLDLTVDAMEQKGLEFLARLPELCYLKLVTKSTATVSHISASNGCFQKLRIFAMPSSMIQFQCKEEDSAVSFHIWNGVDATPFGSAKHDCSVPPSAVMPNLEVLNFRIFVRALKDGNGDCANIGLQYLSSLQIVKVTLDCSGASAAEVEETEAALRKATEVHPNIPSVVVWRENDHEMISAVHNEKAQEDDNVSTEEELQKQQEGEATDGEGIAKVGFVNS</sequence>